<gene>
    <name evidence="2" type="primary">C4H4orf19</name>
    <name evidence="2" type="synonym">PGCKA1</name>
</gene>
<keyword evidence="3" id="KW-1185">Reference proteome</keyword>
<feature type="region of interest" description="Disordered" evidence="1">
    <location>
        <begin position="36"/>
        <end position="271"/>
    </location>
</feature>
<feature type="compositionally biased region" description="Gly residues" evidence="1">
    <location>
        <begin position="61"/>
        <end position="70"/>
    </location>
</feature>
<reference evidence="2" key="2">
    <citation type="submission" date="2025-08" db="UniProtKB">
        <authorList>
            <consortium name="Ensembl"/>
        </authorList>
    </citation>
    <scope>IDENTIFICATION</scope>
</reference>
<organism evidence="2 3">
    <name type="scientific">Microcebus murinus</name>
    <name type="common">Gray mouse lemur</name>
    <name type="synonym">Lemur murinus</name>
    <dbReference type="NCBI Taxonomy" id="30608"/>
    <lineage>
        <taxon>Eukaryota</taxon>
        <taxon>Metazoa</taxon>
        <taxon>Chordata</taxon>
        <taxon>Craniata</taxon>
        <taxon>Vertebrata</taxon>
        <taxon>Euteleostomi</taxon>
        <taxon>Mammalia</taxon>
        <taxon>Eutheria</taxon>
        <taxon>Euarchontoglires</taxon>
        <taxon>Primates</taxon>
        <taxon>Strepsirrhini</taxon>
        <taxon>Lemuriformes</taxon>
        <taxon>Cheirogaleidae</taxon>
        <taxon>Microcebus</taxon>
    </lineage>
</organism>
<sequence length="296" mass="29487">MGCRCCKMIQSYLFDPVQVPSPGYVNEVNSCKLDEDDTVKLKGKQSSECLEQRSDPPGEGVRTGSGGRGSGPRPHLGRLPQGDPAGGHCMDGAVNGTGPASAPQPPGSPRSPRDDRGSRAGTADGRRAARPFLRGGSTGKRACARPALGARPRVTRAGSPAGDAQGLGLQTPAPDHPRPWGAAADGAEREGEDCLFRSRAEAGPAGAAPPAVQERGSAPFSVEGSWDSLPEAAAPSACAGEGGPARAAPAGLSGSGRQGARGSRGGGGVAEEDAAVAEALAALEAATAGEDAGEAD</sequence>
<evidence type="ECO:0000256" key="1">
    <source>
        <dbReference type="SAM" id="MobiDB-lite"/>
    </source>
</evidence>
<dbReference type="EMBL" id="ABDC03005759">
    <property type="status" value="NOT_ANNOTATED_CDS"/>
    <property type="molecule type" value="Genomic_DNA"/>
</dbReference>
<dbReference type="GeneID" id="109730611"/>
<dbReference type="KEGG" id="mmur:109730611"/>
<proteinExistence type="predicted"/>
<reference evidence="2" key="3">
    <citation type="submission" date="2025-09" db="UniProtKB">
        <authorList>
            <consortium name="Ensembl"/>
        </authorList>
    </citation>
    <scope>IDENTIFICATION</scope>
</reference>
<dbReference type="Proteomes" id="UP000694394">
    <property type="component" value="Chromosome 4"/>
</dbReference>
<feature type="compositionally biased region" description="Low complexity" evidence="1">
    <location>
        <begin position="71"/>
        <end position="80"/>
    </location>
</feature>
<dbReference type="InterPro" id="IPR031528">
    <property type="entry name" value="C4orf19"/>
</dbReference>
<dbReference type="GeneTree" id="ENSGT00390000013778"/>
<evidence type="ECO:0000313" key="2">
    <source>
        <dbReference type="Ensembl" id="ENSMICP00000044422.1"/>
    </source>
</evidence>
<dbReference type="AlphaFoldDB" id="A0A8C5Y0N4"/>
<dbReference type="RefSeq" id="XP_020141900.1">
    <property type="nucleotide sequence ID" value="XM_020286311.2"/>
</dbReference>
<reference evidence="2" key="1">
    <citation type="submission" date="2016-12" db="EMBL/GenBank/DDBJ databases">
        <title>Mouse lemur reference genome and diversity panel.</title>
        <authorList>
            <person name="Harris R."/>
            <person name="Larsen P."/>
            <person name="Liu Y."/>
            <person name="Hughes D.S."/>
            <person name="Murali S."/>
            <person name="Raveendran M."/>
            <person name="Korchina V."/>
            <person name="Wang M."/>
            <person name="Jhangiani S."/>
            <person name="Bandaranaike D."/>
            <person name="Bellair M."/>
            <person name="Blankenburg K."/>
            <person name="Chao H."/>
            <person name="Dahdouli M."/>
            <person name="Dinh H."/>
            <person name="Doddapaneni H."/>
            <person name="English A."/>
            <person name="Firestine M."/>
            <person name="Gnanaolivu R."/>
            <person name="Gross S."/>
            <person name="Hernandez B."/>
            <person name="Javaid M."/>
            <person name="Jayaseelan J."/>
            <person name="Jones J."/>
            <person name="Khan Z."/>
            <person name="Kovar C."/>
            <person name="Kurapati P."/>
            <person name="Le B."/>
            <person name="Lee S."/>
            <person name="Li M."/>
            <person name="Mathew T."/>
            <person name="Narasimhan A."/>
            <person name="Ngo D."/>
            <person name="Nguyen L."/>
            <person name="Okwuonu G."/>
            <person name="Ongeri F."/>
            <person name="Osuji N."/>
            <person name="Pu L.-L."/>
            <person name="Puazo M."/>
            <person name="Quiroz J."/>
            <person name="Raj R."/>
            <person name="Rajbhandari K."/>
            <person name="Reid J.G."/>
            <person name="Santibanez J."/>
            <person name="Sexton D."/>
            <person name="Skinner E."/>
            <person name="Vee V."/>
            <person name="Weissenberger G."/>
            <person name="Wu Y."/>
            <person name="Xin Y."/>
            <person name="Han Y."/>
            <person name="Campbell C."/>
            <person name="Brown A."/>
            <person name="Sullivan B."/>
            <person name="Shelton J."/>
            <person name="Brown S."/>
            <person name="Dudchenko O."/>
            <person name="Machol I."/>
            <person name="Durand N."/>
            <person name="Shamim M."/>
            <person name="Lieberman A."/>
            <person name="Muzny D.M."/>
            <person name="Richards S."/>
            <person name="Yoder A."/>
            <person name="Worley K.C."/>
            <person name="Rogers J."/>
            <person name="Gibbs R.A."/>
        </authorList>
    </citation>
    <scope>NUCLEOTIDE SEQUENCE [LARGE SCALE GENOMIC DNA]</scope>
</reference>
<accession>A0A8C5Y0N4</accession>
<dbReference type="Ensembl" id="ENSMICT00000066077.1">
    <property type="protein sequence ID" value="ENSMICP00000044422.1"/>
    <property type="gene ID" value="ENSMICG00000041786.1"/>
</dbReference>
<dbReference type="PANTHER" id="PTHR16106:SF3">
    <property type="entry name" value="CHROMOSOME 4 OPEN READING FRAME 19"/>
    <property type="match status" value="1"/>
</dbReference>
<protein>
    <submittedName>
        <fullName evidence="2">Uncharacterized protein</fullName>
    </submittedName>
</protein>
<dbReference type="CTD" id="55286"/>
<dbReference type="PANTHER" id="PTHR16106">
    <property type="entry name" value="CHROMOSOME 4 OPEN READING FRAME 19"/>
    <property type="match status" value="1"/>
</dbReference>
<name>A0A8C5Y0N4_MICMU</name>
<dbReference type="OrthoDB" id="8773301at2759"/>
<feature type="compositionally biased region" description="Gly residues" evidence="1">
    <location>
        <begin position="253"/>
        <end position="269"/>
    </location>
</feature>
<dbReference type="Pfam" id="PF15770">
    <property type="entry name" value="DUF4699"/>
    <property type="match status" value="1"/>
</dbReference>
<dbReference type="EMBL" id="ABDC03005758">
    <property type="status" value="NOT_ANNOTATED_CDS"/>
    <property type="molecule type" value="Genomic_DNA"/>
</dbReference>
<evidence type="ECO:0000313" key="3">
    <source>
        <dbReference type="Proteomes" id="UP000694394"/>
    </source>
</evidence>
<feature type="compositionally biased region" description="Low complexity" evidence="1">
    <location>
        <begin position="201"/>
        <end position="211"/>
    </location>
</feature>
<feature type="compositionally biased region" description="Basic and acidic residues" evidence="1">
    <location>
        <begin position="186"/>
        <end position="200"/>
    </location>
</feature>